<dbReference type="EMBL" id="FP929128">
    <property type="protein sequence ID" value="CBX96239.1"/>
    <property type="molecule type" value="Genomic_DNA"/>
</dbReference>
<feature type="compositionally biased region" description="Polar residues" evidence="1">
    <location>
        <begin position="11"/>
        <end position="21"/>
    </location>
</feature>
<organism evidence="3">
    <name type="scientific">Leptosphaeria maculans (strain JN3 / isolate v23.1.3 / race Av1-4-5-6-7-8)</name>
    <name type="common">Blackleg fungus</name>
    <name type="synonym">Phoma lingam</name>
    <dbReference type="NCBI Taxonomy" id="985895"/>
    <lineage>
        <taxon>Eukaryota</taxon>
        <taxon>Fungi</taxon>
        <taxon>Dikarya</taxon>
        <taxon>Ascomycota</taxon>
        <taxon>Pezizomycotina</taxon>
        <taxon>Dothideomycetes</taxon>
        <taxon>Pleosporomycetidae</taxon>
        <taxon>Pleosporales</taxon>
        <taxon>Pleosporineae</taxon>
        <taxon>Leptosphaeriaceae</taxon>
        <taxon>Plenodomus</taxon>
        <taxon>Plenodomus lingam/Leptosphaeria maculans species complex</taxon>
    </lineage>
</organism>
<accession>E4ZXZ4</accession>
<gene>
    <name evidence="2" type="ORF">LEMA_P111580.1</name>
</gene>
<feature type="region of interest" description="Disordered" evidence="1">
    <location>
        <begin position="34"/>
        <end position="56"/>
    </location>
</feature>
<feature type="region of interest" description="Disordered" evidence="1">
    <location>
        <begin position="1"/>
        <end position="21"/>
    </location>
</feature>
<evidence type="ECO:0000313" key="3">
    <source>
        <dbReference type="Proteomes" id="UP000002668"/>
    </source>
</evidence>
<reference evidence="3" key="1">
    <citation type="journal article" date="2011" name="Nat. Commun.">
        <title>Effector diversification within compartments of the Leptosphaeria maculans genome affected by Repeat-Induced Point mutations.</title>
        <authorList>
            <person name="Rouxel T."/>
            <person name="Grandaubert J."/>
            <person name="Hane J.K."/>
            <person name="Hoede C."/>
            <person name="van de Wouw A.P."/>
            <person name="Couloux A."/>
            <person name="Dominguez V."/>
            <person name="Anthouard V."/>
            <person name="Bally P."/>
            <person name="Bourras S."/>
            <person name="Cozijnsen A.J."/>
            <person name="Ciuffetti L.M."/>
            <person name="Degrave A."/>
            <person name="Dilmaghani A."/>
            <person name="Duret L."/>
            <person name="Fudal I."/>
            <person name="Goodwin S.B."/>
            <person name="Gout L."/>
            <person name="Glaser N."/>
            <person name="Linglin J."/>
            <person name="Kema G.H.J."/>
            <person name="Lapalu N."/>
            <person name="Lawrence C.B."/>
            <person name="May K."/>
            <person name="Meyer M."/>
            <person name="Ollivier B."/>
            <person name="Poulain J."/>
            <person name="Schoch C.L."/>
            <person name="Simon A."/>
            <person name="Spatafora J.W."/>
            <person name="Stachowiak A."/>
            <person name="Turgeon B.G."/>
            <person name="Tyler B.M."/>
            <person name="Vincent D."/>
            <person name="Weissenbach J."/>
            <person name="Amselem J."/>
            <person name="Quesneville H."/>
            <person name="Oliver R.P."/>
            <person name="Wincker P."/>
            <person name="Balesdent M.-H."/>
            <person name="Howlett B.J."/>
        </authorList>
    </citation>
    <scope>NUCLEOTIDE SEQUENCE [LARGE SCALE GENOMIC DNA]</scope>
    <source>
        <strain evidence="3">JN3 / isolate v23.1.3 / race Av1-4-5-6-7-8</strain>
    </source>
</reference>
<dbReference type="AlphaFoldDB" id="E4ZXZ4"/>
<dbReference type="InParanoid" id="E4ZXZ4"/>
<evidence type="ECO:0000313" key="2">
    <source>
        <dbReference type="EMBL" id="CBX96239.1"/>
    </source>
</evidence>
<protein>
    <submittedName>
        <fullName evidence="2">Predicted protein</fullName>
    </submittedName>
</protein>
<keyword evidence="3" id="KW-1185">Reference proteome</keyword>
<dbReference type="Proteomes" id="UP000002668">
    <property type="component" value="Genome"/>
</dbReference>
<dbReference type="VEuPathDB" id="FungiDB:LEMA_P111580.1"/>
<name>E4ZXZ4_LEPMJ</name>
<evidence type="ECO:0000256" key="1">
    <source>
        <dbReference type="SAM" id="MobiDB-lite"/>
    </source>
</evidence>
<sequence>MPCVPIHGNHTPPTHTPSIQTFPGFSLRRLDRCSAEKGRESQVESSANVPKGSRMRPSWPGRYPISLSLVGPSRNKYDPFLHKTLSHSPPCHKDSPPRAVFAARRDGTDIESRLAAGCGPIAKRTGWNCGAECGAGELPGEVDTTVGTLFYWPSRLKGKMGVGAGAGGTGWVGQ</sequence>
<dbReference type="HOGENOM" id="CLU_1540333_0_0_1"/>
<proteinExistence type="predicted"/>